<dbReference type="GO" id="GO:0005634">
    <property type="term" value="C:nucleus"/>
    <property type="evidence" value="ECO:0007669"/>
    <property type="project" value="UniProtKB-SubCell"/>
</dbReference>
<feature type="region of interest" description="Disordered" evidence="4">
    <location>
        <begin position="151"/>
        <end position="176"/>
    </location>
</feature>
<evidence type="ECO:0000256" key="1">
    <source>
        <dbReference type="ARBA" id="ARBA00004123"/>
    </source>
</evidence>
<feature type="compositionally biased region" description="Low complexity" evidence="4">
    <location>
        <begin position="7"/>
        <end position="17"/>
    </location>
</feature>
<dbReference type="SMART" id="SM00509">
    <property type="entry name" value="TFS2N"/>
    <property type="match status" value="1"/>
</dbReference>
<dbReference type="Gene3D" id="1.10.472.30">
    <property type="entry name" value="Transcription elongation factor S-II, central domain"/>
    <property type="match status" value="1"/>
</dbReference>
<dbReference type="Pfam" id="PF08711">
    <property type="entry name" value="Med26"/>
    <property type="match status" value="1"/>
</dbReference>
<keyword evidence="2 3" id="KW-0539">Nucleus</keyword>
<evidence type="ECO:0000256" key="3">
    <source>
        <dbReference type="PROSITE-ProRule" id="PRU00649"/>
    </source>
</evidence>
<comment type="caution">
    <text evidence="7">The sequence shown here is derived from an EMBL/GenBank/DDBJ whole genome shotgun (WGS) entry which is preliminary data.</text>
</comment>
<gene>
    <name evidence="7" type="primary">TCEANC2</name>
    <name evidence="7" type="ORF">SK128_018984</name>
</gene>
<dbReference type="Pfam" id="PF07500">
    <property type="entry name" value="TFIIS_M"/>
    <property type="match status" value="1"/>
</dbReference>
<accession>A0AAN9A9G3</accession>
<dbReference type="InterPro" id="IPR003618">
    <property type="entry name" value="TFIIS_cen_dom"/>
</dbReference>
<dbReference type="InterPro" id="IPR003617">
    <property type="entry name" value="TFIIS/CRSP70_N_sub"/>
</dbReference>
<sequence length="238" mass="27010">MDKFIIRTPRSSPSTSPSKKRSGPMKQATIESLSGVVIIEDLERAKIILGRSDTSVELKVDTLQSLRQKNPAKEVLLKTGIGKTVHKLCKHENEQIAKEATGVYKKWKESVLSKVSRPLMEVECDQKTKDFRNLARQMLLGSLRTKYSVEKDSKTGKCESSDGKKKSKTDSKTSNSVEDLAEYIEREVYSVCNRKATNPYRRTIRKLVFGLRHQHELRMSVIDSSLSVQDLVKDHKQS</sequence>
<reference evidence="7 8" key="1">
    <citation type="submission" date="2023-11" db="EMBL/GenBank/DDBJ databases">
        <title>Halocaridina rubra genome assembly.</title>
        <authorList>
            <person name="Smith C."/>
        </authorList>
    </citation>
    <scope>NUCLEOTIDE SEQUENCE [LARGE SCALE GENOMIC DNA]</scope>
    <source>
        <strain evidence="7">EP-1</strain>
        <tissue evidence="7">Whole</tissue>
    </source>
</reference>
<evidence type="ECO:0000256" key="2">
    <source>
        <dbReference type="ARBA" id="ARBA00023242"/>
    </source>
</evidence>
<feature type="region of interest" description="Disordered" evidence="4">
    <location>
        <begin position="1"/>
        <end position="27"/>
    </location>
</feature>
<protein>
    <submittedName>
        <fullName evidence="7">Transcription elongation factor A N-terminal and central domain-containing protein 2</fullName>
    </submittedName>
</protein>
<name>A0AAN9A9G3_HALRR</name>
<evidence type="ECO:0000256" key="4">
    <source>
        <dbReference type="SAM" id="MobiDB-lite"/>
    </source>
</evidence>
<evidence type="ECO:0000313" key="8">
    <source>
        <dbReference type="Proteomes" id="UP001381693"/>
    </source>
</evidence>
<feature type="compositionally biased region" description="Basic and acidic residues" evidence="4">
    <location>
        <begin position="151"/>
        <end position="171"/>
    </location>
</feature>
<dbReference type="Proteomes" id="UP001381693">
    <property type="component" value="Unassembled WGS sequence"/>
</dbReference>
<keyword evidence="7" id="KW-0251">Elongation factor</keyword>
<evidence type="ECO:0000259" key="6">
    <source>
        <dbReference type="PROSITE" id="PS51321"/>
    </source>
</evidence>
<dbReference type="SUPFAM" id="SSF47676">
    <property type="entry name" value="Conserved domain common to transcription factors TFIIS, elongin A, CRSP70"/>
    <property type="match status" value="1"/>
</dbReference>
<dbReference type="InterPro" id="IPR017923">
    <property type="entry name" value="TFIIS_N"/>
</dbReference>
<dbReference type="GO" id="GO:0006351">
    <property type="term" value="P:DNA-templated transcription"/>
    <property type="evidence" value="ECO:0007669"/>
    <property type="project" value="InterPro"/>
</dbReference>
<feature type="domain" description="TFIIS N-terminal" evidence="5">
    <location>
        <begin position="40"/>
        <end position="114"/>
    </location>
</feature>
<feature type="domain" description="TFIIS central" evidence="6">
    <location>
        <begin position="131"/>
        <end position="238"/>
    </location>
</feature>
<dbReference type="AlphaFoldDB" id="A0AAN9A9G3"/>
<dbReference type="GO" id="GO:0003746">
    <property type="term" value="F:translation elongation factor activity"/>
    <property type="evidence" value="ECO:0007669"/>
    <property type="project" value="UniProtKB-KW"/>
</dbReference>
<dbReference type="PROSITE" id="PS51321">
    <property type="entry name" value="TFIIS_CENTRAL"/>
    <property type="match status" value="1"/>
</dbReference>
<dbReference type="EMBL" id="JAXCGZ010006939">
    <property type="protein sequence ID" value="KAK7079463.1"/>
    <property type="molecule type" value="Genomic_DNA"/>
</dbReference>
<keyword evidence="8" id="KW-1185">Reference proteome</keyword>
<keyword evidence="7" id="KW-0648">Protein biosynthesis</keyword>
<evidence type="ECO:0000259" key="5">
    <source>
        <dbReference type="PROSITE" id="PS51319"/>
    </source>
</evidence>
<dbReference type="PROSITE" id="PS51319">
    <property type="entry name" value="TFIIS_N"/>
    <property type="match status" value="1"/>
</dbReference>
<comment type="subcellular location">
    <subcellularLocation>
        <location evidence="1 3">Nucleus</location>
    </subcellularLocation>
</comment>
<dbReference type="Gene3D" id="1.20.930.10">
    <property type="entry name" value="Conserved domain common to transcription factors TFIIS, elongin A, CRSP70"/>
    <property type="match status" value="1"/>
</dbReference>
<dbReference type="InterPro" id="IPR035441">
    <property type="entry name" value="TFIIS/LEDGF_dom_sf"/>
</dbReference>
<evidence type="ECO:0000313" key="7">
    <source>
        <dbReference type="EMBL" id="KAK7079463.1"/>
    </source>
</evidence>
<proteinExistence type="predicted"/>
<organism evidence="7 8">
    <name type="scientific">Halocaridina rubra</name>
    <name type="common">Hawaiian red shrimp</name>
    <dbReference type="NCBI Taxonomy" id="373956"/>
    <lineage>
        <taxon>Eukaryota</taxon>
        <taxon>Metazoa</taxon>
        <taxon>Ecdysozoa</taxon>
        <taxon>Arthropoda</taxon>
        <taxon>Crustacea</taxon>
        <taxon>Multicrustacea</taxon>
        <taxon>Malacostraca</taxon>
        <taxon>Eumalacostraca</taxon>
        <taxon>Eucarida</taxon>
        <taxon>Decapoda</taxon>
        <taxon>Pleocyemata</taxon>
        <taxon>Caridea</taxon>
        <taxon>Atyoidea</taxon>
        <taxon>Atyidae</taxon>
        <taxon>Halocaridina</taxon>
    </lineage>
</organism>
<dbReference type="SUPFAM" id="SSF46942">
    <property type="entry name" value="Elongation factor TFIIS domain 2"/>
    <property type="match status" value="1"/>
</dbReference>
<dbReference type="InterPro" id="IPR036575">
    <property type="entry name" value="TFIIS_cen_dom_sf"/>
</dbReference>